<evidence type="ECO:0000313" key="3">
    <source>
        <dbReference type="EMBL" id="MBB6678293.1"/>
    </source>
</evidence>
<dbReference type="EMBL" id="JACJVN010000053">
    <property type="protein sequence ID" value="MBB6678293.1"/>
    <property type="molecule type" value="Genomic_DNA"/>
</dbReference>
<feature type="coiled-coil region" evidence="1">
    <location>
        <begin position="151"/>
        <end position="213"/>
    </location>
</feature>
<organism evidence="3 4">
    <name type="scientific">Cohnella lubricantis</name>
    <dbReference type="NCBI Taxonomy" id="2163172"/>
    <lineage>
        <taxon>Bacteria</taxon>
        <taxon>Bacillati</taxon>
        <taxon>Bacillota</taxon>
        <taxon>Bacilli</taxon>
        <taxon>Bacillales</taxon>
        <taxon>Paenibacillaceae</taxon>
        <taxon>Cohnella</taxon>
    </lineage>
</organism>
<protein>
    <recommendedName>
        <fullName evidence="2">Cthe-2314-like HEPN domain-containing protein</fullName>
    </recommendedName>
</protein>
<evidence type="ECO:0000259" key="2">
    <source>
        <dbReference type="Pfam" id="PF18730"/>
    </source>
</evidence>
<sequence>MLRELFGERPREWQGAHLETVQAIERFIRLMNEKGDGESREAAICRKVVIWSEGLLRSLDELEQSLYAAKRFAQRLTKPTVDEMSPDERLDYYRHVYFDKNAYIRLFAILDKLGVLLNDRLGLQADRIKSRFSFFTVLRGMREHTAHAVLAEALLEGKDRHQEALTRLRRRRNMEIHHMNAELQDDLLHSLQSDASSARLENIQENMNDLEEGWQMVSRTLLLSFLYLLKLEGAGTSS</sequence>
<name>A0A841T9V9_9BACL</name>
<dbReference type="AlphaFoldDB" id="A0A841T9V9"/>
<accession>A0A841T9V9</accession>
<reference evidence="3 4" key="1">
    <citation type="submission" date="2020-08" db="EMBL/GenBank/DDBJ databases">
        <title>Cohnella phylogeny.</title>
        <authorList>
            <person name="Dunlap C."/>
        </authorList>
    </citation>
    <scope>NUCLEOTIDE SEQUENCE [LARGE SCALE GENOMIC DNA]</scope>
    <source>
        <strain evidence="3 4">DSM 103658</strain>
    </source>
</reference>
<gene>
    <name evidence="3" type="ORF">H4Q31_13375</name>
</gene>
<dbReference type="Proteomes" id="UP000574133">
    <property type="component" value="Unassembled WGS sequence"/>
</dbReference>
<comment type="caution">
    <text evidence="3">The sequence shown here is derived from an EMBL/GenBank/DDBJ whole genome shotgun (WGS) entry which is preliminary data.</text>
</comment>
<dbReference type="InterPro" id="IPR041394">
    <property type="entry name" value="HEPN_Cthe2314"/>
</dbReference>
<dbReference type="RefSeq" id="WP_185179563.1">
    <property type="nucleotide sequence ID" value="NZ_CBCSEP010000010.1"/>
</dbReference>
<dbReference type="Pfam" id="PF18730">
    <property type="entry name" value="HEPN_Cthe2314"/>
    <property type="match status" value="1"/>
</dbReference>
<keyword evidence="1" id="KW-0175">Coiled coil</keyword>
<evidence type="ECO:0000256" key="1">
    <source>
        <dbReference type="SAM" id="Coils"/>
    </source>
</evidence>
<keyword evidence="4" id="KW-1185">Reference proteome</keyword>
<feature type="domain" description="Cthe-2314-like HEPN" evidence="2">
    <location>
        <begin position="51"/>
        <end position="228"/>
    </location>
</feature>
<evidence type="ECO:0000313" key="4">
    <source>
        <dbReference type="Proteomes" id="UP000574133"/>
    </source>
</evidence>
<proteinExistence type="predicted"/>